<gene>
    <name evidence="1" type="ORF">E5Q53_00615</name>
</gene>
<dbReference type="EMBL" id="CP038817">
    <property type="protein sequence ID" value="QEN10079.1"/>
    <property type="molecule type" value="Genomic_DNA"/>
</dbReference>
<dbReference type="GeneID" id="78223583"/>
<accession>A0AAE6MN81</accession>
<organism evidence="1 2">
    <name type="scientific">Haemophilus parahaemolyticus</name>
    <dbReference type="NCBI Taxonomy" id="735"/>
    <lineage>
        <taxon>Bacteria</taxon>
        <taxon>Pseudomonadati</taxon>
        <taxon>Pseudomonadota</taxon>
        <taxon>Gammaproteobacteria</taxon>
        <taxon>Pasteurellales</taxon>
        <taxon>Pasteurellaceae</taxon>
        <taxon>Haemophilus</taxon>
    </lineage>
</organism>
<evidence type="ECO:0000313" key="2">
    <source>
        <dbReference type="Proteomes" id="UP000323974"/>
    </source>
</evidence>
<protein>
    <submittedName>
        <fullName evidence="1">Uncharacterized protein</fullName>
    </submittedName>
</protein>
<dbReference type="RefSeq" id="WP_005705573.1">
    <property type="nucleotide sequence ID" value="NZ_CP038817.1"/>
</dbReference>
<evidence type="ECO:0000313" key="1">
    <source>
        <dbReference type="EMBL" id="QEN10079.1"/>
    </source>
</evidence>
<dbReference type="Proteomes" id="UP000323974">
    <property type="component" value="Chromosome"/>
</dbReference>
<proteinExistence type="predicted"/>
<reference evidence="1 2" key="1">
    <citation type="submission" date="2019-04" db="EMBL/GenBank/DDBJ databases">
        <title>Complete Genome and Methylome Analysis of Haemophilus haemolyticus NEB129.</title>
        <authorList>
            <person name="Fomenkov A."/>
            <person name="Roberts R.J."/>
            <person name="Anton B.P."/>
            <person name="Vincze T."/>
        </authorList>
    </citation>
    <scope>NUCLEOTIDE SEQUENCE [LARGE SCALE GENOMIC DNA]</scope>
    <source>
        <strain evidence="1 2">NEB129</strain>
    </source>
</reference>
<dbReference type="KEGG" id="hpaa:E5Q53_00615"/>
<name>A0AAE6MN81_HAEPH</name>
<dbReference type="AlphaFoldDB" id="A0AAE6MN81"/>
<sequence>MTTTNQLPQLNISLYQGDDETAIIEVIDERGKYADFNGYRIDADCYDVITDELVWHLSSKTGEITTAKGRIFIHIPHHYTEKADWEKLAFDLQLTDPNGKIKTIAQGVFSLENDITQAYGQN</sequence>